<reference evidence="1" key="1">
    <citation type="submission" date="2022-03" db="EMBL/GenBank/DDBJ databases">
        <authorList>
            <person name="Sayadi A."/>
        </authorList>
    </citation>
    <scope>NUCLEOTIDE SEQUENCE</scope>
</reference>
<keyword evidence="2" id="KW-1185">Reference proteome</keyword>
<dbReference type="Proteomes" id="UP001152888">
    <property type="component" value="Unassembled WGS sequence"/>
</dbReference>
<dbReference type="EMBL" id="CAKOFQ010006677">
    <property type="protein sequence ID" value="CAH1958537.1"/>
    <property type="molecule type" value="Genomic_DNA"/>
</dbReference>
<dbReference type="AlphaFoldDB" id="A0A9P0NVW4"/>
<dbReference type="PANTHER" id="PTHR37162">
    <property type="entry name" value="HAT FAMILY DIMERISATION DOMAINCONTAINING PROTEIN-RELATED"/>
    <property type="match status" value="1"/>
</dbReference>
<organism evidence="1 2">
    <name type="scientific">Acanthoscelides obtectus</name>
    <name type="common">Bean weevil</name>
    <name type="synonym">Bruchus obtectus</name>
    <dbReference type="NCBI Taxonomy" id="200917"/>
    <lineage>
        <taxon>Eukaryota</taxon>
        <taxon>Metazoa</taxon>
        <taxon>Ecdysozoa</taxon>
        <taxon>Arthropoda</taxon>
        <taxon>Hexapoda</taxon>
        <taxon>Insecta</taxon>
        <taxon>Pterygota</taxon>
        <taxon>Neoptera</taxon>
        <taxon>Endopterygota</taxon>
        <taxon>Coleoptera</taxon>
        <taxon>Polyphaga</taxon>
        <taxon>Cucujiformia</taxon>
        <taxon>Chrysomeloidea</taxon>
        <taxon>Chrysomelidae</taxon>
        <taxon>Bruchinae</taxon>
        <taxon>Bruchini</taxon>
        <taxon>Acanthoscelides</taxon>
    </lineage>
</organism>
<dbReference type="PANTHER" id="PTHR37162:SF1">
    <property type="entry name" value="BED-TYPE DOMAIN-CONTAINING PROTEIN"/>
    <property type="match status" value="1"/>
</dbReference>
<evidence type="ECO:0008006" key="3">
    <source>
        <dbReference type="Google" id="ProtNLM"/>
    </source>
</evidence>
<sequence>MSLDAFVEKKSGHSQKVSEAEIKLSSFFAHHKVAFEVVDHLISILKDSFPDSNILKDVKLRRTKTTSVIKNVIAKKESEDLAVVLQQNFFSVLIDESTDISANKLLGVNVKFVNNSGLACDRLLKVISVDAKNANAENLYTAFKECLISQNIPIKNVIGLACDNASVMLGKNNSFLTRLRKCLDSLTMYLPFISTCCEQCLFKVASNAGRICKKYCQLFFLFFKKNSSAYVNATSFKLNKKNVEIVNNKVAFDPAFCTKSFG</sequence>
<proteinExistence type="predicted"/>
<dbReference type="OrthoDB" id="6783358at2759"/>
<gene>
    <name evidence="1" type="ORF">ACAOBT_LOCUS2695</name>
</gene>
<name>A0A9P0NVW4_ACAOB</name>
<evidence type="ECO:0000313" key="2">
    <source>
        <dbReference type="Proteomes" id="UP001152888"/>
    </source>
</evidence>
<protein>
    <recommendedName>
        <fullName evidence="3">DUF4371 domain-containing protein</fullName>
    </recommendedName>
</protein>
<comment type="caution">
    <text evidence="1">The sequence shown here is derived from an EMBL/GenBank/DDBJ whole genome shotgun (WGS) entry which is preliminary data.</text>
</comment>
<accession>A0A9P0NVW4</accession>
<dbReference type="InterPro" id="IPR012337">
    <property type="entry name" value="RNaseH-like_sf"/>
</dbReference>
<evidence type="ECO:0000313" key="1">
    <source>
        <dbReference type="EMBL" id="CAH1958537.1"/>
    </source>
</evidence>
<dbReference type="SUPFAM" id="SSF53098">
    <property type="entry name" value="Ribonuclease H-like"/>
    <property type="match status" value="1"/>
</dbReference>